<evidence type="ECO:0000256" key="3">
    <source>
        <dbReference type="ARBA" id="ARBA00022553"/>
    </source>
</evidence>
<evidence type="ECO:0000256" key="5">
    <source>
        <dbReference type="ARBA" id="ARBA00022842"/>
    </source>
</evidence>
<dbReference type="InterPro" id="IPR005843">
    <property type="entry name" value="A-D-PHexomutase_C"/>
</dbReference>
<dbReference type="InterPro" id="IPR016055">
    <property type="entry name" value="A-D-PHexomutase_a/b/a-I/II/III"/>
</dbReference>
<dbReference type="PROSITE" id="PS00710">
    <property type="entry name" value="PGM_PMM"/>
    <property type="match status" value="1"/>
</dbReference>
<dbReference type="Gene3D" id="3.40.120.10">
    <property type="entry name" value="Alpha-D-Glucose-1,6-Bisphosphate, subunit A, domain 3"/>
    <property type="match status" value="3"/>
</dbReference>
<feature type="domain" description="Alpha-D-phosphohexomutase alpha/beta/alpha" evidence="10">
    <location>
        <begin position="411"/>
        <end position="486"/>
    </location>
</feature>
<dbReference type="PRINTS" id="PR00509">
    <property type="entry name" value="PGMPMM"/>
</dbReference>
<evidence type="ECO:0000256" key="6">
    <source>
        <dbReference type="ARBA" id="ARBA00023235"/>
    </source>
</evidence>
<accession>A0ABY5L2S7</accession>
<evidence type="ECO:0000256" key="1">
    <source>
        <dbReference type="ARBA" id="ARBA00001946"/>
    </source>
</evidence>
<dbReference type="SUPFAM" id="SSF53738">
    <property type="entry name" value="Phosphoglucomutase, first 3 domains"/>
    <property type="match status" value="3"/>
</dbReference>
<evidence type="ECO:0000259" key="8">
    <source>
        <dbReference type="Pfam" id="PF02878"/>
    </source>
</evidence>
<dbReference type="PANTHER" id="PTHR45745:SF1">
    <property type="entry name" value="PHOSPHOGLUCOMUTASE 2B-RELATED"/>
    <property type="match status" value="1"/>
</dbReference>
<evidence type="ECO:0000259" key="9">
    <source>
        <dbReference type="Pfam" id="PF02879"/>
    </source>
</evidence>
<dbReference type="Pfam" id="PF02879">
    <property type="entry name" value="PGM_PMM_II"/>
    <property type="match status" value="1"/>
</dbReference>
<feature type="domain" description="Alpha-D-phosphohexomutase alpha/beta/alpha" evidence="9">
    <location>
        <begin position="249"/>
        <end position="356"/>
    </location>
</feature>
<dbReference type="EMBL" id="CP101988">
    <property type="protein sequence ID" value="UUI76188.1"/>
    <property type="molecule type" value="Genomic_DNA"/>
</dbReference>
<dbReference type="Pfam" id="PF00408">
    <property type="entry name" value="PGM_PMM_IV"/>
    <property type="match status" value="1"/>
</dbReference>
<dbReference type="CDD" id="cd05799">
    <property type="entry name" value="PGM2"/>
    <property type="match status" value="1"/>
</dbReference>
<dbReference type="InterPro" id="IPR005841">
    <property type="entry name" value="Alpha-D-phosphohexomutase_SF"/>
</dbReference>
<dbReference type="InterPro" id="IPR005846">
    <property type="entry name" value="A-D-PHexomutase_a/b/a-III"/>
</dbReference>
<comment type="cofactor">
    <cofactor evidence="1">
        <name>Mg(2+)</name>
        <dbReference type="ChEBI" id="CHEBI:18420"/>
    </cofactor>
</comment>
<dbReference type="InterPro" id="IPR005845">
    <property type="entry name" value="A-D-PHexomutase_a/b/a-II"/>
</dbReference>
<keyword evidence="6" id="KW-0413">Isomerase</keyword>
<feature type="domain" description="Alpha-D-phosphohexomutase C-terminal" evidence="7">
    <location>
        <begin position="560"/>
        <end position="590"/>
    </location>
</feature>
<dbReference type="Gene3D" id="3.30.310.50">
    <property type="entry name" value="Alpha-D-phosphohexomutase, C-terminal domain"/>
    <property type="match status" value="1"/>
</dbReference>
<dbReference type="SUPFAM" id="SSF55957">
    <property type="entry name" value="Phosphoglucomutase, C-terminal domain"/>
    <property type="match status" value="1"/>
</dbReference>
<proteinExistence type="inferred from homology"/>
<keyword evidence="4" id="KW-0479">Metal-binding</keyword>
<dbReference type="Proteomes" id="UP001316189">
    <property type="component" value="Chromosome"/>
</dbReference>
<dbReference type="InterPro" id="IPR036900">
    <property type="entry name" value="A-D-PHexomutase_C_sf"/>
</dbReference>
<keyword evidence="3" id="KW-0597">Phosphoprotein</keyword>
<evidence type="ECO:0000259" key="10">
    <source>
        <dbReference type="Pfam" id="PF02880"/>
    </source>
</evidence>
<dbReference type="PANTHER" id="PTHR45745">
    <property type="entry name" value="PHOSPHOMANNOMUTASE 45A"/>
    <property type="match status" value="1"/>
</dbReference>
<evidence type="ECO:0000259" key="7">
    <source>
        <dbReference type="Pfam" id="PF00408"/>
    </source>
</evidence>
<dbReference type="InterPro" id="IPR005844">
    <property type="entry name" value="A-D-PHexomutase_a/b/a-I"/>
</dbReference>
<feature type="domain" description="Alpha-D-phosphohexomutase alpha/beta/alpha" evidence="8">
    <location>
        <begin position="81"/>
        <end position="226"/>
    </location>
</feature>
<dbReference type="Pfam" id="PF02880">
    <property type="entry name" value="PGM_PMM_III"/>
    <property type="match status" value="1"/>
</dbReference>
<dbReference type="RefSeq" id="WP_227570838.1">
    <property type="nucleotide sequence ID" value="NZ_CP101988.1"/>
</dbReference>
<evidence type="ECO:0000313" key="12">
    <source>
        <dbReference type="Proteomes" id="UP001316189"/>
    </source>
</evidence>
<dbReference type="Pfam" id="PF02878">
    <property type="entry name" value="PGM_PMM_I"/>
    <property type="match status" value="1"/>
</dbReference>
<evidence type="ECO:0000256" key="4">
    <source>
        <dbReference type="ARBA" id="ARBA00022723"/>
    </source>
</evidence>
<reference evidence="11 12" key="1">
    <citation type="submission" date="2022-07" db="EMBL/GenBank/DDBJ databases">
        <title>Novel species in genus cellulomonas.</title>
        <authorList>
            <person name="Ye L."/>
        </authorList>
    </citation>
    <scope>NUCLEOTIDE SEQUENCE [LARGE SCALE GENOMIC DNA]</scope>
    <source>
        <strain evidence="12">zg-Y338</strain>
    </source>
</reference>
<dbReference type="InterPro" id="IPR016066">
    <property type="entry name" value="A-D-PHexomutase_CS"/>
</dbReference>
<keyword evidence="12" id="KW-1185">Reference proteome</keyword>
<evidence type="ECO:0000313" key="11">
    <source>
        <dbReference type="EMBL" id="UUI76188.1"/>
    </source>
</evidence>
<protein>
    <submittedName>
        <fullName evidence="11">Phospho-sugar mutase</fullName>
    </submittedName>
</protein>
<keyword evidence="5" id="KW-0460">Magnesium</keyword>
<comment type="similarity">
    <text evidence="2">Belongs to the phosphohexose mutase family.</text>
</comment>
<gene>
    <name evidence="11" type="ORF">NP064_04605</name>
</gene>
<evidence type="ECO:0000256" key="2">
    <source>
        <dbReference type="ARBA" id="ARBA00010231"/>
    </source>
</evidence>
<sequence>MATADTWPEIQDQARAWIADDPDPSTAAELADLLARATTSLDEVEAVRGSGRPLTPEQERLSADVEQARAELEDRFAGTLQFGTAGLRGAIAAGPNRMNRAVVIRAAAGLAGYLNAQLPGAKPAPRVVIGYDARHRSADFARDTAAVMTAAGIEALLLPSALPTPVLAFAVRHLGAEAGVMVTASHNPPQDNGYKVYLGGRAAGGGAQGSQIVPPADAAIAAEIARVTSVASVPRADSGWTVLGPDVLDAYVASVLTLADPSDAARMRASGLKVVLTPLHGVGGAVATRVLAAAGFGDVTLVPEQAEPDPDFPTVAFPNPEEPGAMDYALGLAAAESADLVLALDPDADRCAVAVDDPMSRSYRGPDTAAADGWRMLRGDEVGALLGALAAGRIAGAGTFVASTPDERELVFANSIVSSRLLSQIAQAAGARHEETLTGFKWISRVDGLVFGYEEALGYCVDPAHVRDKDGISAALVIAQLAATLKADGRTLLGVLDDLARDHGLHMTDQLSVRFTDLAQIPATMARLRDNPPATLGGSPVTKVVDLEAGTDAERGGLPPTVGLRLLAEDGTRVIVRPSGTEPKVKCYLEVIVEVGEHASEPKVMSARRHARDRLDAVRRDTEAALGITGA</sequence>
<organism evidence="11 12">
    <name type="scientific">Cellulomonas chengniuliangii</name>
    <dbReference type="NCBI Taxonomy" id="2968084"/>
    <lineage>
        <taxon>Bacteria</taxon>
        <taxon>Bacillati</taxon>
        <taxon>Actinomycetota</taxon>
        <taxon>Actinomycetes</taxon>
        <taxon>Micrococcales</taxon>
        <taxon>Cellulomonadaceae</taxon>
        <taxon>Cellulomonas</taxon>
    </lineage>
</organism>
<name>A0ABY5L2S7_9CELL</name>